<dbReference type="PROSITE" id="PS00211">
    <property type="entry name" value="ABC_TRANSPORTER_1"/>
    <property type="match status" value="1"/>
</dbReference>
<feature type="transmembrane region" description="Helical" evidence="8">
    <location>
        <begin position="12"/>
        <end position="31"/>
    </location>
</feature>
<feature type="domain" description="ABC transmembrane type-1" evidence="11">
    <location>
        <begin position="16"/>
        <end position="298"/>
    </location>
</feature>
<reference evidence="13" key="1">
    <citation type="journal article" date="2019" name="Int. J. Syst. Evol. Microbiol.">
        <title>The Global Catalogue of Microorganisms (GCM) 10K type strain sequencing project: providing services to taxonomists for standard genome sequencing and annotation.</title>
        <authorList>
            <consortium name="The Broad Institute Genomics Platform"/>
            <consortium name="The Broad Institute Genome Sequencing Center for Infectious Disease"/>
            <person name="Wu L."/>
            <person name="Ma J."/>
        </authorList>
    </citation>
    <scope>NUCLEOTIDE SEQUENCE [LARGE SCALE GENOMIC DNA]</scope>
    <source>
        <strain evidence="13">CCUG 53270</strain>
    </source>
</reference>
<keyword evidence="13" id="KW-1185">Reference proteome</keyword>
<name>A0ABW3UWF2_9BACL</name>
<dbReference type="CDD" id="cd00038">
    <property type="entry name" value="CAP_ED"/>
    <property type="match status" value="1"/>
</dbReference>
<dbReference type="PROSITE" id="PS50042">
    <property type="entry name" value="CNMP_BINDING_3"/>
    <property type="match status" value="1"/>
</dbReference>
<evidence type="ECO:0000259" key="9">
    <source>
        <dbReference type="PROSITE" id="PS50042"/>
    </source>
</evidence>
<dbReference type="SUPFAM" id="SSF51206">
    <property type="entry name" value="cAMP-binding domain-like"/>
    <property type="match status" value="1"/>
</dbReference>
<dbReference type="InterPro" id="IPR011527">
    <property type="entry name" value="ABC1_TM_dom"/>
</dbReference>
<evidence type="ECO:0000313" key="12">
    <source>
        <dbReference type="EMBL" id="MFD1224589.1"/>
    </source>
</evidence>
<gene>
    <name evidence="12" type="ORF">ACFQ4B_31225</name>
</gene>
<dbReference type="InterPro" id="IPR003593">
    <property type="entry name" value="AAA+_ATPase"/>
</dbReference>
<feature type="transmembrane region" description="Helical" evidence="8">
    <location>
        <begin position="269"/>
        <end position="293"/>
    </location>
</feature>
<accession>A0ABW3UWF2</accession>
<comment type="subcellular location">
    <subcellularLocation>
        <location evidence="1">Cell membrane</location>
        <topology evidence="1">Multi-pass membrane protein</topology>
    </subcellularLocation>
</comment>
<dbReference type="InterPro" id="IPR000595">
    <property type="entry name" value="cNMP-bd_dom"/>
</dbReference>
<evidence type="ECO:0000256" key="5">
    <source>
        <dbReference type="ARBA" id="ARBA00022989"/>
    </source>
</evidence>
<sequence>MSTLLQYVMKYKLLSVIFILSIIIEVAYAVAAPLSLKYMVDDAFIPKNPRVFLIILGILVGGGLLNIAAGLSGDLSLGRLSGEMIRGLRMKLFHHVQLQSLPFYQKYRVGDLVTRFASDMGSIERVIRGVMPLLLREAMSVMLGIVLLLSIEWKLTLAVLVGSMLMIVGPRWMQHRAEHANIRFKEAQERFSNTIDEMVKGHKTIKGLHLHNRFKALAAKQIQELLTLGFKLHLTNSIMERLPLTTLLILNGTMIGFGGYLIFHDEMTVGGFMAFFTLFMNVGQSMSNLTYLLPNWIESQISFRRIGDLFNERAEVIEAAKPIDLPITVPSVRMDRVTFGYDDHSLQLKEISLHIEAGAYVAFVGSSGSGKSTALQLLSRYFDPKQGIISIDGHDIRLVSESSLRKLSTLVSQDTFLFHTTVRDNLVLDGENVSGEEMMEAARRAKIHDVISAWPEGYDTWIHQEGGTLSGGERQRMAVARALLRRPKLLLLDEVTSALDPATEADINQLIQQLRGEMTIVSVTHRLASVIHADRIYVFERGQIVESGTHQELLQLQGTYLTLWEKQHGFHLSQDGLSVTVDAERLSKLPFFEGIGVELLQSIAPLFITERIPEGETIIRQGEEGAKCYIIVRGSVEILKHVDGEGNKRVAVLQDGDHFGEIALLTNSPRNATVRSISPAVLLSVRREEFHQLTKLYPQMLQTLERTLLQRM</sequence>
<proteinExistence type="predicted"/>
<dbReference type="InterPro" id="IPR014710">
    <property type="entry name" value="RmlC-like_jellyroll"/>
</dbReference>
<keyword evidence="3" id="KW-0547">Nucleotide-binding</keyword>
<dbReference type="Gene3D" id="2.60.120.10">
    <property type="entry name" value="Jelly Rolls"/>
    <property type="match status" value="1"/>
</dbReference>
<dbReference type="PANTHER" id="PTHR24221:SF654">
    <property type="entry name" value="ATP-BINDING CASSETTE SUB-FAMILY B MEMBER 6"/>
    <property type="match status" value="1"/>
</dbReference>
<dbReference type="PROSITE" id="PS50893">
    <property type="entry name" value="ABC_TRANSPORTER_2"/>
    <property type="match status" value="1"/>
</dbReference>
<dbReference type="EMBL" id="JBHTLU010000046">
    <property type="protein sequence ID" value="MFD1224589.1"/>
    <property type="molecule type" value="Genomic_DNA"/>
</dbReference>
<dbReference type="InterPro" id="IPR018490">
    <property type="entry name" value="cNMP-bd_dom_sf"/>
</dbReference>
<evidence type="ECO:0000256" key="4">
    <source>
        <dbReference type="ARBA" id="ARBA00022840"/>
    </source>
</evidence>
<dbReference type="InterPro" id="IPR036640">
    <property type="entry name" value="ABC1_TM_sf"/>
</dbReference>
<comment type="caution">
    <text evidence="12">The sequence shown here is derived from an EMBL/GenBank/DDBJ whole genome shotgun (WGS) entry which is preliminary data.</text>
</comment>
<keyword evidence="4" id="KW-0067">ATP-binding</keyword>
<dbReference type="Pfam" id="PF00027">
    <property type="entry name" value="cNMP_binding"/>
    <property type="match status" value="1"/>
</dbReference>
<dbReference type="SUPFAM" id="SSF90123">
    <property type="entry name" value="ABC transporter transmembrane region"/>
    <property type="match status" value="1"/>
</dbReference>
<dbReference type="InterPro" id="IPR003439">
    <property type="entry name" value="ABC_transporter-like_ATP-bd"/>
</dbReference>
<dbReference type="Gene3D" id="1.20.1560.10">
    <property type="entry name" value="ABC transporter type 1, transmembrane domain"/>
    <property type="match status" value="1"/>
</dbReference>
<evidence type="ECO:0000256" key="3">
    <source>
        <dbReference type="ARBA" id="ARBA00022741"/>
    </source>
</evidence>
<dbReference type="PANTHER" id="PTHR24221">
    <property type="entry name" value="ATP-BINDING CASSETTE SUB-FAMILY B"/>
    <property type="match status" value="1"/>
</dbReference>
<keyword evidence="2 8" id="KW-0812">Transmembrane</keyword>
<evidence type="ECO:0000256" key="7">
    <source>
        <dbReference type="ARBA" id="ARBA00023159"/>
    </source>
</evidence>
<feature type="transmembrane region" description="Helical" evidence="8">
    <location>
        <begin position="51"/>
        <end position="71"/>
    </location>
</feature>
<keyword evidence="5 8" id="KW-1133">Transmembrane helix</keyword>
<dbReference type="SMART" id="SM00100">
    <property type="entry name" value="cNMP"/>
    <property type="match status" value="1"/>
</dbReference>
<keyword evidence="7" id="KW-0010">Activator</keyword>
<dbReference type="Pfam" id="PF00005">
    <property type="entry name" value="ABC_tran"/>
    <property type="match status" value="1"/>
</dbReference>
<keyword evidence="6 8" id="KW-0472">Membrane</keyword>
<feature type="domain" description="ABC transporter" evidence="10">
    <location>
        <begin position="332"/>
        <end position="566"/>
    </location>
</feature>
<evidence type="ECO:0000313" key="13">
    <source>
        <dbReference type="Proteomes" id="UP001597180"/>
    </source>
</evidence>
<dbReference type="InterPro" id="IPR039421">
    <property type="entry name" value="Type_1_exporter"/>
</dbReference>
<evidence type="ECO:0000259" key="11">
    <source>
        <dbReference type="PROSITE" id="PS50929"/>
    </source>
</evidence>
<evidence type="ECO:0000256" key="6">
    <source>
        <dbReference type="ARBA" id="ARBA00023136"/>
    </source>
</evidence>
<dbReference type="PROSITE" id="PS50929">
    <property type="entry name" value="ABC_TM1F"/>
    <property type="match status" value="1"/>
</dbReference>
<organism evidence="12 13">
    <name type="scientific">Paenibacillus vulneris</name>
    <dbReference type="NCBI Taxonomy" id="1133364"/>
    <lineage>
        <taxon>Bacteria</taxon>
        <taxon>Bacillati</taxon>
        <taxon>Bacillota</taxon>
        <taxon>Bacilli</taxon>
        <taxon>Bacillales</taxon>
        <taxon>Paenibacillaceae</taxon>
        <taxon>Paenibacillus</taxon>
    </lineage>
</organism>
<dbReference type="RefSeq" id="WP_345591129.1">
    <property type="nucleotide sequence ID" value="NZ_BAABJG010000026.1"/>
</dbReference>
<feature type="transmembrane region" description="Helical" evidence="8">
    <location>
        <begin position="242"/>
        <end position="263"/>
    </location>
</feature>
<dbReference type="CDD" id="cd07346">
    <property type="entry name" value="ABC_6TM_exporters"/>
    <property type="match status" value="1"/>
</dbReference>
<feature type="domain" description="Cyclic nucleotide-binding" evidence="9">
    <location>
        <begin position="591"/>
        <end position="711"/>
    </location>
</feature>
<dbReference type="SMART" id="SM00382">
    <property type="entry name" value="AAA"/>
    <property type="match status" value="1"/>
</dbReference>
<evidence type="ECO:0000256" key="8">
    <source>
        <dbReference type="SAM" id="Phobius"/>
    </source>
</evidence>
<dbReference type="Pfam" id="PF00664">
    <property type="entry name" value="ABC_membrane"/>
    <property type="match status" value="1"/>
</dbReference>
<dbReference type="Proteomes" id="UP001597180">
    <property type="component" value="Unassembled WGS sequence"/>
</dbReference>
<dbReference type="InterPro" id="IPR027417">
    <property type="entry name" value="P-loop_NTPase"/>
</dbReference>
<dbReference type="PRINTS" id="PR00103">
    <property type="entry name" value="CAMPKINASE"/>
</dbReference>
<protein>
    <submittedName>
        <fullName evidence="12">ABC transporter transmembrane domain-containing protein</fullName>
    </submittedName>
</protein>
<dbReference type="SUPFAM" id="SSF52540">
    <property type="entry name" value="P-loop containing nucleoside triphosphate hydrolases"/>
    <property type="match status" value="1"/>
</dbReference>
<dbReference type="Gene3D" id="3.40.50.300">
    <property type="entry name" value="P-loop containing nucleotide triphosphate hydrolases"/>
    <property type="match status" value="1"/>
</dbReference>
<dbReference type="InterPro" id="IPR017871">
    <property type="entry name" value="ABC_transporter-like_CS"/>
</dbReference>
<evidence type="ECO:0000256" key="2">
    <source>
        <dbReference type="ARBA" id="ARBA00022692"/>
    </source>
</evidence>
<evidence type="ECO:0000256" key="1">
    <source>
        <dbReference type="ARBA" id="ARBA00004651"/>
    </source>
</evidence>
<evidence type="ECO:0000259" key="10">
    <source>
        <dbReference type="PROSITE" id="PS50893"/>
    </source>
</evidence>